<dbReference type="EMBL" id="AAIYKG010000003">
    <property type="protein sequence ID" value="ECJ4505000.1"/>
    <property type="molecule type" value="Genomic_DNA"/>
</dbReference>
<accession>A0A5Y3X6V6</accession>
<name>A0A5Y3X6V6_SALER</name>
<dbReference type="AlphaFoldDB" id="A0A5Y3X6V6"/>
<proteinExistence type="predicted"/>
<dbReference type="NCBIfam" id="TIGR03696">
    <property type="entry name" value="Rhs_assc_core"/>
    <property type="match status" value="1"/>
</dbReference>
<gene>
    <name evidence="3" type="ORF">DNU24_04470</name>
</gene>
<dbReference type="Proteomes" id="UP000839747">
    <property type="component" value="Unassembled WGS sequence"/>
</dbReference>
<dbReference type="InterPro" id="IPR022385">
    <property type="entry name" value="Rhs_assc_core"/>
</dbReference>
<dbReference type="PRINTS" id="PR00394">
    <property type="entry name" value="RHSPROTEIN"/>
</dbReference>
<reference evidence="3" key="1">
    <citation type="submission" date="2018-06" db="EMBL/GenBank/DDBJ databases">
        <authorList>
            <person name="Ashton P.M."/>
            <person name="Dallman T."/>
            <person name="Nair S."/>
            <person name="De Pinna E."/>
            <person name="Peters T."/>
            <person name="Grant K."/>
        </authorList>
    </citation>
    <scope>NUCLEOTIDE SEQUENCE [LARGE SCALE GENOMIC DNA]</scope>
    <source>
        <strain evidence="3">318584</strain>
    </source>
</reference>
<dbReference type="PANTHER" id="PTHR32305:SF15">
    <property type="entry name" value="PROTEIN RHSA-RELATED"/>
    <property type="match status" value="1"/>
</dbReference>
<keyword evidence="1" id="KW-0677">Repeat</keyword>
<evidence type="ECO:0000313" key="3">
    <source>
        <dbReference type="EMBL" id="ECJ4505000.1"/>
    </source>
</evidence>
<dbReference type="InterPro" id="IPR050708">
    <property type="entry name" value="T6SS_VgrG/RHS"/>
</dbReference>
<comment type="caution">
    <text evidence="3">The sequence shown here is derived from an EMBL/GenBank/DDBJ whole genome shotgun (WGS) entry which is preliminary data.</text>
</comment>
<feature type="domain" description="Teneurin-like YD-shell" evidence="2">
    <location>
        <begin position="4"/>
        <end position="80"/>
    </location>
</feature>
<dbReference type="InterPro" id="IPR056823">
    <property type="entry name" value="TEN-like_YD-shell"/>
</dbReference>
<evidence type="ECO:0000256" key="1">
    <source>
        <dbReference type="ARBA" id="ARBA00022737"/>
    </source>
</evidence>
<organism evidence="3">
    <name type="scientific">Salmonella enterica subsp. salamae</name>
    <dbReference type="NCBI Taxonomy" id="59202"/>
    <lineage>
        <taxon>Bacteria</taxon>
        <taxon>Pseudomonadati</taxon>
        <taxon>Pseudomonadota</taxon>
        <taxon>Gammaproteobacteria</taxon>
        <taxon>Enterobacterales</taxon>
        <taxon>Enterobacteriaceae</taxon>
        <taxon>Salmonella</taxon>
    </lineage>
</organism>
<dbReference type="Pfam" id="PF25023">
    <property type="entry name" value="TEN_YD-shell"/>
    <property type="match status" value="1"/>
</dbReference>
<evidence type="ECO:0000259" key="2">
    <source>
        <dbReference type="Pfam" id="PF25023"/>
    </source>
</evidence>
<dbReference type="PANTHER" id="PTHR32305">
    <property type="match status" value="1"/>
</dbReference>
<dbReference type="Gene3D" id="2.180.10.10">
    <property type="entry name" value="RHS repeat-associated core"/>
    <property type="match status" value="1"/>
</dbReference>
<sequence>MACRICCDQHRLALALVKLHGNIVWRAGYDEWGNVLWEENPESLAQLIRLPGQQYDEETGLYYNRHRYYDALLGRYITQDPIDTVRFTGRMKATEDESIGQALKPKGCHHLIRSHPVINRGSCSDTGCMIKI</sequence>
<protein>
    <recommendedName>
        <fullName evidence="2">Teneurin-like YD-shell domain-containing protein</fullName>
    </recommendedName>
</protein>